<dbReference type="CDD" id="cd02511">
    <property type="entry name" value="Beta4Glucosyltransferase"/>
    <property type="match status" value="1"/>
</dbReference>
<dbReference type="Gene3D" id="3.90.550.10">
    <property type="entry name" value="Spore Coat Polysaccharide Biosynthesis Protein SpsA, Chain A"/>
    <property type="match status" value="1"/>
</dbReference>
<dbReference type="PANTHER" id="PTHR43630:SF2">
    <property type="entry name" value="GLYCOSYLTRANSFERASE"/>
    <property type="match status" value="1"/>
</dbReference>
<dbReference type="InterPro" id="IPR029044">
    <property type="entry name" value="Nucleotide-diphossugar_trans"/>
</dbReference>
<feature type="domain" description="Glycosyltransferase 2-like" evidence="1">
    <location>
        <begin position="1"/>
        <end position="120"/>
    </location>
</feature>
<organism evidence="2 3">
    <name type="scientific">Candidatus Onthenecus intestinigallinarum</name>
    <dbReference type="NCBI Taxonomy" id="2840875"/>
    <lineage>
        <taxon>Bacteria</taxon>
        <taxon>Bacillati</taxon>
        <taxon>Bacillota</taxon>
        <taxon>Clostridia</taxon>
        <taxon>Eubacteriales</taxon>
        <taxon>Candidatus Onthenecus</taxon>
    </lineage>
</organism>
<dbReference type="SUPFAM" id="SSF48452">
    <property type="entry name" value="TPR-like"/>
    <property type="match status" value="1"/>
</dbReference>
<dbReference type="PANTHER" id="PTHR43630">
    <property type="entry name" value="POLY-BETA-1,6-N-ACETYL-D-GLUCOSAMINE SYNTHASE"/>
    <property type="match status" value="1"/>
</dbReference>
<dbReference type="AlphaFoldDB" id="A0A9D0ZA32"/>
<evidence type="ECO:0000313" key="3">
    <source>
        <dbReference type="Proteomes" id="UP000886887"/>
    </source>
</evidence>
<proteinExistence type="predicted"/>
<reference evidence="2" key="2">
    <citation type="journal article" date="2021" name="PeerJ">
        <title>Extensive microbial diversity within the chicken gut microbiome revealed by metagenomics and culture.</title>
        <authorList>
            <person name="Gilroy R."/>
            <person name="Ravi A."/>
            <person name="Getino M."/>
            <person name="Pursley I."/>
            <person name="Horton D.L."/>
            <person name="Alikhan N.F."/>
            <person name="Baker D."/>
            <person name="Gharbi K."/>
            <person name="Hall N."/>
            <person name="Watson M."/>
            <person name="Adriaenssens E.M."/>
            <person name="Foster-Nyarko E."/>
            <person name="Jarju S."/>
            <person name="Secka A."/>
            <person name="Antonio M."/>
            <person name="Oren A."/>
            <person name="Chaudhuri R.R."/>
            <person name="La Ragione R."/>
            <person name="Hildebrand F."/>
            <person name="Pallen M.J."/>
        </authorList>
    </citation>
    <scope>NUCLEOTIDE SEQUENCE</scope>
    <source>
        <strain evidence="2">ChiSxjej2B14-6234</strain>
    </source>
</reference>
<name>A0A9D0ZA32_9FIRM</name>
<reference evidence="2" key="1">
    <citation type="submission" date="2020-10" db="EMBL/GenBank/DDBJ databases">
        <authorList>
            <person name="Gilroy R."/>
        </authorList>
    </citation>
    <scope>NUCLEOTIDE SEQUENCE</scope>
    <source>
        <strain evidence="2">ChiSxjej2B14-6234</strain>
    </source>
</reference>
<dbReference type="InterPro" id="IPR001173">
    <property type="entry name" value="Glyco_trans_2-like"/>
</dbReference>
<sequence>MIVRNEHRHLARCLESAAAAVDEIVIVDTGSTDDTREIARGFTDKVYDFVWQDDFALARNYAFSKATKDFLFWMDADDVLEPQDAQRLIALKRTIGQNADVVMLPYYVGINARGEPALTYYRERLLRRSMGFRFEGAVHEAVAPRGRIVYGDAIIRHRKEGPGESERNLRIYEKLLARGERLDTRGLFYYARELRDHKRYEQALERFEEFLSRPDGWVENRIEACRCAAQCLQALDRPEEAQAMRMRTFAMDLPRAETCCEIGAGFMAMQNYRAAAYWYERALACRKDERSGAFVQSACYDYVPLLQLCVCYDRLGERALARAYNDRVGERWPEDKAYLYNKEYFERTDCTA</sequence>
<dbReference type="Proteomes" id="UP000886887">
    <property type="component" value="Unassembled WGS sequence"/>
</dbReference>
<accession>A0A9D0ZA32</accession>
<evidence type="ECO:0000313" key="2">
    <source>
        <dbReference type="EMBL" id="HIQ71665.1"/>
    </source>
</evidence>
<dbReference type="Pfam" id="PF00535">
    <property type="entry name" value="Glycos_transf_2"/>
    <property type="match status" value="1"/>
</dbReference>
<protein>
    <submittedName>
        <fullName evidence="2">Glycosyltransferase</fullName>
    </submittedName>
</protein>
<evidence type="ECO:0000259" key="1">
    <source>
        <dbReference type="Pfam" id="PF00535"/>
    </source>
</evidence>
<dbReference type="EMBL" id="DVFJ01000015">
    <property type="protein sequence ID" value="HIQ71665.1"/>
    <property type="molecule type" value="Genomic_DNA"/>
</dbReference>
<dbReference type="InterPro" id="IPR011990">
    <property type="entry name" value="TPR-like_helical_dom_sf"/>
</dbReference>
<comment type="caution">
    <text evidence="2">The sequence shown here is derived from an EMBL/GenBank/DDBJ whole genome shotgun (WGS) entry which is preliminary data.</text>
</comment>
<dbReference type="SUPFAM" id="SSF53448">
    <property type="entry name" value="Nucleotide-diphospho-sugar transferases"/>
    <property type="match status" value="1"/>
</dbReference>
<dbReference type="Gene3D" id="1.25.40.10">
    <property type="entry name" value="Tetratricopeptide repeat domain"/>
    <property type="match status" value="1"/>
</dbReference>
<gene>
    <name evidence="2" type="ORF">IAB73_05590</name>
</gene>